<organism evidence="2 3">
    <name type="scientific">Microtus ochrogaster</name>
    <name type="common">Prairie vole</name>
    <dbReference type="NCBI Taxonomy" id="79684"/>
    <lineage>
        <taxon>Eukaryota</taxon>
        <taxon>Metazoa</taxon>
        <taxon>Chordata</taxon>
        <taxon>Craniata</taxon>
        <taxon>Vertebrata</taxon>
        <taxon>Euteleostomi</taxon>
        <taxon>Mammalia</taxon>
        <taxon>Eutheria</taxon>
        <taxon>Euarchontoglires</taxon>
        <taxon>Glires</taxon>
        <taxon>Rodentia</taxon>
        <taxon>Myomorpha</taxon>
        <taxon>Muroidea</taxon>
        <taxon>Cricetidae</taxon>
        <taxon>Arvicolinae</taxon>
        <taxon>Microtus</taxon>
    </lineage>
</organism>
<dbReference type="SUPFAM" id="SSF55394">
    <property type="entry name" value="Bactericidal permeability-increasing protein, BPI"/>
    <property type="match status" value="4"/>
</dbReference>
<gene>
    <name evidence="2" type="ORF">LTLLF_159410</name>
</gene>
<dbReference type="InterPro" id="IPR032946">
    <property type="entry name" value="Bpifa3"/>
</dbReference>
<dbReference type="InterPro" id="IPR017942">
    <property type="entry name" value="Lipid-bd_serum_glycop_N"/>
</dbReference>
<dbReference type="Gene3D" id="3.15.10.10">
    <property type="entry name" value="Bactericidal permeability-increasing protein, domain 1"/>
    <property type="match status" value="4"/>
</dbReference>
<reference evidence="2" key="1">
    <citation type="submission" date="2020-03" db="EMBL/GenBank/DDBJ databases">
        <title>Studies in the Genomics of Life Span.</title>
        <authorList>
            <person name="Glass D."/>
        </authorList>
    </citation>
    <scope>NUCLEOTIDE SEQUENCE</scope>
    <source>
        <strain evidence="2">LTLLF</strain>
        <tissue evidence="2">Muscle</tissue>
    </source>
</reference>
<comment type="caution">
    <text evidence="2">The sequence shown here is derived from an EMBL/GenBank/DDBJ whole genome shotgun (WGS) entry which is preliminary data.</text>
</comment>
<protein>
    <submittedName>
        <fullName evidence="2">BPI fold-containing family A member 3</fullName>
    </submittedName>
</protein>
<dbReference type="EMBL" id="JAATJU010022913">
    <property type="protein sequence ID" value="KAH0509288.1"/>
    <property type="molecule type" value="Genomic_DNA"/>
</dbReference>
<dbReference type="GO" id="GO:0008289">
    <property type="term" value="F:lipid binding"/>
    <property type="evidence" value="ECO:0007669"/>
    <property type="project" value="InterPro"/>
</dbReference>
<evidence type="ECO:0000313" key="2">
    <source>
        <dbReference type="EMBL" id="KAH0509288.1"/>
    </source>
</evidence>
<evidence type="ECO:0000259" key="1">
    <source>
        <dbReference type="Pfam" id="PF01273"/>
    </source>
</evidence>
<proteinExistence type="predicted"/>
<feature type="domain" description="Lipid-binding serum glycoprotein N-terminal" evidence="1">
    <location>
        <begin position="745"/>
        <end position="917"/>
    </location>
</feature>
<dbReference type="PANTHER" id="PTHR47736">
    <property type="entry name" value="BPI FOLD-CONTAINING FAMILY A MEMBER 3"/>
    <property type="match status" value="1"/>
</dbReference>
<accession>A0A8J6KSA1</accession>
<evidence type="ECO:0000313" key="3">
    <source>
        <dbReference type="Proteomes" id="UP000710432"/>
    </source>
</evidence>
<dbReference type="InterPro" id="IPR017943">
    <property type="entry name" value="Bactericidal_perm-incr_a/b_dom"/>
</dbReference>
<dbReference type="PANTHER" id="PTHR47736:SF1">
    <property type="entry name" value="BPI FOLD-CONTAINING FAMILY A MEMBER 3"/>
    <property type="match status" value="1"/>
</dbReference>
<name>A0A8J6KSA1_MICOH</name>
<sequence length="942" mass="102072">MPDQIPYGPEYLLTDSSVLGNLKYWGYCVWRGKKCPIFQQLAQVFGTLTRPTILNLSLGLAACYLNSLLPSPLSFWKQVQESHGFCVARAETQVLAVNMRLLWMFLFLGCLVNKRHLLFSYSLAGFGIGDNSGLSTDLLADDKSEYIDLGANSEKLAPLTIASSVKVPEVNQDSVSELDNLKVTVSDSLDTSGITSQLSTPVLNQDILSQEGLLSTVILNNQNLVLEREELLTLLLGGSLSFGIKNELLEAAGTKAVEGLICKGSLGGLCGHGSLSGMNDVLKNMNSGKLNGWLNVTRFDIVQLSWKVFASSSLELELQTKLTINFSGMLKFLSGSTVDVNIVVPLNLEQTEPGQVSFSVKSCKAVFTGIQVETGMFSSMMESMMKWSLRMSLPNILCPVVRFWFYIVNQQLVILKNIASFGMLGDNNLTSTPQPLLYERSYHMDFKVSASKMFQLGSLVVLCGLLIGTSDSLLGDLGNVVKDLDVGNAVKDLDVGNVVKDLDVASTVGDVLQNLDVGSLQKTTDWALAKDNILGALNALDLSKLNPFSSQNGYGPIIGSMVDVSISLDLATSLGVQTDAKTGLPTLSIGQCSSDTDNISISLLGRVKIKELNILDVQASSSSDGNAINVQLPVRANVSVFLPLLGSAVDVAVSLDVINSLTVQTDAQTGLPRLSIGQCSSDTDNISISLLGRRSALLNRLLDEVSSRLTSVVSNLLQNLTCPLLQSLLNGLDVNLQNLLFFAQGLLKHNAEGRIQSMQLLDRLNVSGIVAPGMVGWLIGGMNFQQQQEISINITNVQLDCDGIQMALPKEWFSTNITLEFDVEFRLPFNSNIIKTHARMGLAAESWLEKDEFGRRELVMGRCHMEPNSDGASMSTEEVPPKMKHFLHNLRESLGKVIPNLVESQVCPLVGEILRQLDVKLLKGLVGELGSSLGGLFGTGRY</sequence>
<feature type="domain" description="Lipid-binding serum glycoprotein N-terminal" evidence="1">
    <location>
        <begin position="607"/>
        <end position="732"/>
    </location>
</feature>
<dbReference type="Proteomes" id="UP000710432">
    <property type="component" value="Unassembled WGS sequence"/>
</dbReference>
<dbReference type="Pfam" id="PF01273">
    <property type="entry name" value="LBP_BPI_CETP"/>
    <property type="match status" value="2"/>
</dbReference>
<dbReference type="AlphaFoldDB" id="A0A8J6KSA1"/>